<dbReference type="Pfam" id="PF13523">
    <property type="entry name" value="Acetyltransf_8"/>
    <property type="match status" value="1"/>
</dbReference>
<proteinExistence type="inferred from homology"/>
<dbReference type="PANTHER" id="PTHR31438:SF7">
    <property type="entry name" value="ACYLTRANSFERASE MBTK_IUCB-LIKE CONSERVED DOMAIN-CONTAINING PROTEIN"/>
    <property type="match status" value="1"/>
</dbReference>
<dbReference type="OrthoDB" id="4250781at2759"/>
<reference evidence="4" key="1">
    <citation type="journal article" date="2020" name="Stud. Mycol.">
        <title>101 Dothideomycetes genomes: a test case for predicting lifestyles and emergence of pathogens.</title>
        <authorList>
            <person name="Haridas S."/>
            <person name="Albert R."/>
            <person name="Binder M."/>
            <person name="Bloem J."/>
            <person name="Labutti K."/>
            <person name="Salamov A."/>
            <person name="Andreopoulos B."/>
            <person name="Baker S."/>
            <person name="Barry K."/>
            <person name="Bills G."/>
            <person name="Bluhm B."/>
            <person name="Cannon C."/>
            <person name="Castanera R."/>
            <person name="Culley D."/>
            <person name="Daum C."/>
            <person name="Ezra D."/>
            <person name="Gonzalez J."/>
            <person name="Henrissat B."/>
            <person name="Kuo A."/>
            <person name="Liang C."/>
            <person name="Lipzen A."/>
            <person name="Lutzoni F."/>
            <person name="Magnuson J."/>
            <person name="Mondo S."/>
            <person name="Nolan M."/>
            <person name="Ohm R."/>
            <person name="Pangilinan J."/>
            <person name="Park H.-J."/>
            <person name="Ramirez L."/>
            <person name="Alfaro M."/>
            <person name="Sun H."/>
            <person name="Tritt A."/>
            <person name="Yoshinaga Y."/>
            <person name="Zwiers L.-H."/>
            <person name="Turgeon B."/>
            <person name="Goodwin S."/>
            <person name="Spatafora J."/>
            <person name="Crous P."/>
            <person name="Grigoriev I."/>
        </authorList>
    </citation>
    <scope>NUCLEOTIDE SEQUENCE</scope>
    <source>
        <strain evidence="4">CBS 262.69</strain>
    </source>
</reference>
<sequence length="438" mass="48049">MATTTTTSTDPLKPIALTKLRLPHPHLTTYYVVPTQAPNTTGLQVLRSSDPSSSALEPPSPLHNTTLTFTAPQTPSDASVPPTSDNTPWARALRAPSTTLTWSGAAPSLGQIWLIVHALLQLHPDLEIIRATLTGTDSEALKRSLIVSTLATPHPTPIDTPQPTTPTAELILHRAAFWQGAASPFGTHPAWTPSTRPSLPIEVPSQVLTTGFPGSRVHMLHPSRPAKPTPGSIVYSRYIPSLDAHFSLQALDVNDEAHVALFHKWQNDPRVARGWNEAGSLGAHRAYLQKQHDDPHSLPVLGRFDDVAFSYFEIYWTKEDHVGAHYAAGDWDRGRHSLVGDARYRGRHRVLGWWSCIIHFCFLDDARTGAVVGEPAAHNAGVLVYDYTHGLNVEKFVDFPHKRAVLVRVTRERFFQLCPLNQQGGFIAGTGVPLPAKL</sequence>
<name>A0A6G1I9G7_9PEZI</name>
<dbReference type="Gene3D" id="3.40.630.30">
    <property type="match status" value="1"/>
</dbReference>
<dbReference type="SMART" id="SM01006">
    <property type="entry name" value="AlcB"/>
    <property type="match status" value="1"/>
</dbReference>
<feature type="compositionally biased region" description="Polar residues" evidence="2">
    <location>
        <begin position="62"/>
        <end position="86"/>
    </location>
</feature>
<evidence type="ECO:0000256" key="1">
    <source>
        <dbReference type="ARBA" id="ARBA00009893"/>
    </source>
</evidence>
<evidence type="ECO:0000259" key="3">
    <source>
        <dbReference type="SMART" id="SM01006"/>
    </source>
</evidence>
<feature type="region of interest" description="Disordered" evidence="2">
    <location>
        <begin position="42"/>
        <end position="86"/>
    </location>
</feature>
<dbReference type="EMBL" id="ML996687">
    <property type="protein sequence ID" value="KAF2404841.1"/>
    <property type="molecule type" value="Genomic_DNA"/>
</dbReference>
<accession>A0A6G1I9G7</accession>
<evidence type="ECO:0000256" key="2">
    <source>
        <dbReference type="SAM" id="MobiDB-lite"/>
    </source>
</evidence>
<protein>
    <recommendedName>
        <fullName evidence="3">Acyltransferase MbtK/IucB-like conserved domain-containing protein</fullName>
    </recommendedName>
</protein>
<dbReference type="Proteomes" id="UP000799640">
    <property type="component" value="Unassembled WGS sequence"/>
</dbReference>
<feature type="compositionally biased region" description="Low complexity" evidence="2">
    <location>
        <begin position="48"/>
        <end position="57"/>
    </location>
</feature>
<organism evidence="4 5">
    <name type="scientific">Trichodelitschia bisporula</name>
    <dbReference type="NCBI Taxonomy" id="703511"/>
    <lineage>
        <taxon>Eukaryota</taxon>
        <taxon>Fungi</taxon>
        <taxon>Dikarya</taxon>
        <taxon>Ascomycota</taxon>
        <taxon>Pezizomycotina</taxon>
        <taxon>Dothideomycetes</taxon>
        <taxon>Dothideomycetes incertae sedis</taxon>
        <taxon>Phaeotrichales</taxon>
        <taxon>Phaeotrichaceae</taxon>
        <taxon>Trichodelitschia</taxon>
    </lineage>
</organism>
<evidence type="ECO:0000313" key="5">
    <source>
        <dbReference type="Proteomes" id="UP000799640"/>
    </source>
</evidence>
<keyword evidence="5" id="KW-1185">Reference proteome</keyword>
<evidence type="ECO:0000313" key="4">
    <source>
        <dbReference type="EMBL" id="KAF2404841.1"/>
    </source>
</evidence>
<dbReference type="GO" id="GO:0016410">
    <property type="term" value="F:N-acyltransferase activity"/>
    <property type="evidence" value="ECO:0007669"/>
    <property type="project" value="TreeGrafter"/>
</dbReference>
<dbReference type="SUPFAM" id="SSF55729">
    <property type="entry name" value="Acyl-CoA N-acyltransferases (Nat)"/>
    <property type="match status" value="1"/>
</dbReference>
<dbReference type="InterPro" id="IPR019432">
    <property type="entry name" value="Acyltransferase_MbtK/IucB-like"/>
</dbReference>
<dbReference type="PANTHER" id="PTHR31438">
    <property type="entry name" value="LYSINE N-ACYLTRANSFERASE C17G9.06C-RELATED"/>
    <property type="match status" value="1"/>
</dbReference>
<feature type="domain" description="Acyltransferase MbtK/IucB-like conserved" evidence="3">
    <location>
        <begin position="249"/>
        <end position="298"/>
    </location>
</feature>
<comment type="similarity">
    <text evidence="1">Belongs to the lysine N-acyltransferase MbtK family.</text>
</comment>
<gene>
    <name evidence="4" type="ORF">EJ06DRAFT_606</name>
</gene>
<dbReference type="InterPro" id="IPR016181">
    <property type="entry name" value="Acyl_CoA_acyltransferase"/>
</dbReference>
<dbReference type="AlphaFoldDB" id="A0A6G1I9G7"/>
<dbReference type="GO" id="GO:0019290">
    <property type="term" value="P:siderophore biosynthetic process"/>
    <property type="evidence" value="ECO:0007669"/>
    <property type="project" value="InterPro"/>
</dbReference>